<keyword evidence="4" id="KW-1185">Reference proteome</keyword>
<dbReference type="SUPFAM" id="SSF54211">
    <property type="entry name" value="Ribosomal protein S5 domain 2-like"/>
    <property type="match status" value="1"/>
</dbReference>
<sequence length="119" mass="13407">MFACSQTFFGCKKRATDVAHCKRGNGLIAVNRWPLEMVQEQYKLLEPVLLLGKEQFAGVNICVHVKAGSHVAQICAVHWSIFKALVAYYQKYMDEASKKDIKDVLIQNDQTLLAADPLH</sequence>
<feature type="non-terminal residue" evidence="3">
    <location>
        <position position="119"/>
    </location>
</feature>
<evidence type="ECO:0000256" key="2">
    <source>
        <dbReference type="ARBA" id="ARBA00023274"/>
    </source>
</evidence>
<dbReference type="GO" id="GO:0005840">
    <property type="term" value="C:ribosome"/>
    <property type="evidence" value="ECO:0007669"/>
    <property type="project" value="UniProtKB-KW"/>
</dbReference>
<dbReference type="PANTHER" id="PTHR21569">
    <property type="entry name" value="RIBOSOMAL PROTEIN S9"/>
    <property type="match status" value="1"/>
</dbReference>
<proteinExistence type="predicted"/>
<evidence type="ECO:0000313" key="4">
    <source>
        <dbReference type="Proteomes" id="UP001266305"/>
    </source>
</evidence>
<reference evidence="3 4" key="1">
    <citation type="submission" date="2023-05" db="EMBL/GenBank/DDBJ databases">
        <title>B98-5 Cell Line De Novo Hybrid Assembly: An Optical Mapping Approach.</title>
        <authorList>
            <person name="Kananen K."/>
            <person name="Auerbach J.A."/>
            <person name="Kautto E."/>
            <person name="Blachly J.S."/>
        </authorList>
    </citation>
    <scope>NUCLEOTIDE SEQUENCE [LARGE SCALE GENOMIC DNA]</scope>
    <source>
        <strain evidence="3">B95-8</strain>
        <tissue evidence="3">Cell line</tissue>
    </source>
</reference>
<protein>
    <submittedName>
        <fullName evidence="3">40S ribosomal protein S16</fullName>
    </submittedName>
</protein>
<name>A0ABQ9U4R2_SAGOE</name>
<dbReference type="PANTHER" id="PTHR21569:SF22">
    <property type="entry name" value="RIBOSOMAL PROTEIN S16"/>
    <property type="match status" value="1"/>
</dbReference>
<dbReference type="InterPro" id="IPR014721">
    <property type="entry name" value="Ribsml_uS5_D2-typ_fold_subgr"/>
</dbReference>
<evidence type="ECO:0000313" key="3">
    <source>
        <dbReference type="EMBL" id="KAK2092054.1"/>
    </source>
</evidence>
<accession>A0ABQ9U4R2</accession>
<dbReference type="Proteomes" id="UP001266305">
    <property type="component" value="Unassembled WGS sequence"/>
</dbReference>
<gene>
    <name evidence="3" type="primary">RPS16_2</name>
    <name evidence="3" type="ORF">P7K49_028582</name>
</gene>
<evidence type="ECO:0000256" key="1">
    <source>
        <dbReference type="ARBA" id="ARBA00022980"/>
    </source>
</evidence>
<comment type="caution">
    <text evidence="3">The sequence shown here is derived from an EMBL/GenBank/DDBJ whole genome shotgun (WGS) entry which is preliminary data.</text>
</comment>
<dbReference type="InterPro" id="IPR000754">
    <property type="entry name" value="Ribosomal_uS9"/>
</dbReference>
<organism evidence="3 4">
    <name type="scientific">Saguinus oedipus</name>
    <name type="common">Cotton-top tamarin</name>
    <name type="synonym">Oedipomidas oedipus</name>
    <dbReference type="NCBI Taxonomy" id="9490"/>
    <lineage>
        <taxon>Eukaryota</taxon>
        <taxon>Metazoa</taxon>
        <taxon>Chordata</taxon>
        <taxon>Craniata</taxon>
        <taxon>Vertebrata</taxon>
        <taxon>Euteleostomi</taxon>
        <taxon>Mammalia</taxon>
        <taxon>Eutheria</taxon>
        <taxon>Euarchontoglires</taxon>
        <taxon>Primates</taxon>
        <taxon>Haplorrhini</taxon>
        <taxon>Platyrrhini</taxon>
        <taxon>Cebidae</taxon>
        <taxon>Callitrichinae</taxon>
        <taxon>Saguinus</taxon>
    </lineage>
</organism>
<keyword evidence="2" id="KW-0687">Ribonucleoprotein</keyword>
<dbReference type="InterPro" id="IPR020568">
    <property type="entry name" value="Ribosomal_Su5_D2-typ_SF"/>
</dbReference>
<dbReference type="Gene3D" id="3.30.230.10">
    <property type="match status" value="1"/>
</dbReference>
<dbReference type="EMBL" id="JASSZA010000015">
    <property type="protein sequence ID" value="KAK2092054.1"/>
    <property type="molecule type" value="Genomic_DNA"/>
</dbReference>
<dbReference type="Pfam" id="PF00380">
    <property type="entry name" value="Ribosomal_S9"/>
    <property type="match status" value="1"/>
</dbReference>
<keyword evidence="1 3" id="KW-0689">Ribosomal protein</keyword>